<name>A0A8S0T5L3_OLEEU</name>
<reference evidence="1 2" key="1">
    <citation type="submission" date="2019-12" db="EMBL/GenBank/DDBJ databases">
        <authorList>
            <person name="Alioto T."/>
            <person name="Alioto T."/>
            <person name="Gomez Garrido J."/>
        </authorList>
    </citation>
    <scope>NUCLEOTIDE SEQUENCE [LARGE SCALE GENOMIC DNA]</scope>
</reference>
<evidence type="ECO:0000313" key="1">
    <source>
        <dbReference type="EMBL" id="CAA3000151.1"/>
    </source>
</evidence>
<keyword evidence="2" id="KW-1185">Reference proteome</keyword>
<accession>A0A8S0T5L3</accession>
<proteinExistence type="predicted"/>
<gene>
    <name evidence="1" type="ORF">OLEA9_A071297</name>
</gene>
<dbReference type="EMBL" id="CACTIH010005672">
    <property type="protein sequence ID" value="CAA3000151.1"/>
    <property type="molecule type" value="Genomic_DNA"/>
</dbReference>
<sequence length="91" mass="10073">MSGTCPGLGRDAGQFLGTQSYYGALVMSEKQAHYRHSGQFLEHGVQAMFETHPDLDREVAYFLCISRTRFVGHVPDAVGTQPDFESSRGSF</sequence>
<dbReference type="AlphaFoldDB" id="A0A8S0T5L3"/>
<dbReference type="Proteomes" id="UP000594638">
    <property type="component" value="Unassembled WGS sequence"/>
</dbReference>
<protein>
    <submittedName>
        <fullName evidence="1">Uncharacterized protein</fullName>
    </submittedName>
</protein>
<comment type="caution">
    <text evidence="1">The sequence shown here is derived from an EMBL/GenBank/DDBJ whole genome shotgun (WGS) entry which is preliminary data.</text>
</comment>
<dbReference type="Gramene" id="OE9A071297T1">
    <property type="protein sequence ID" value="OE9A071297C1"/>
    <property type="gene ID" value="OE9A071297"/>
</dbReference>
<evidence type="ECO:0000313" key="2">
    <source>
        <dbReference type="Proteomes" id="UP000594638"/>
    </source>
</evidence>
<organism evidence="1 2">
    <name type="scientific">Olea europaea subsp. europaea</name>
    <dbReference type="NCBI Taxonomy" id="158383"/>
    <lineage>
        <taxon>Eukaryota</taxon>
        <taxon>Viridiplantae</taxon>
        <taxon>Streptophyta</taxon>
        <taxon>Embryophyta</taxon>
        <taxon>Tracheophyta</taxon>
        <taxon>Spermatophyta</taxon>
        <taxon>Magnoliopsida</taxon>
        <taxon>eudicotyledons</taxon>
        <taxon>Gunneridae</taxon>
        <taxon>Pentapetalae</taxon>
        <taxon>asterids</taxon>
        <taxon>lamiids</taxon>
        <taxon>Lamiales</taxon>
        <taxon>Oleaceae</taxon>
        <taxon>Oleeae</taxon>
        <taxon>Olea</taxon>
    </lineage>
</organism>